<accession>A0A4Y5Z2S3</accession>
<name>A0A4Y5Z2S3_9GAMM</name>
<reference evidence="2 3" key="1">
    <citation type="submission" date="2019-06" db="EMBL/GenBank/DDBJ databases">
        <title>A complete genome sequence for Luteibacter pinisoli MAH-14.</title>
        <authorList>
            <person name="Baltrus D.A."/>
        </authorList>
    </citation>
    <scope>NUCLEOTIDE SEQUENCE [LARGE SCALE GENOMIC DNA]</scope>
    <source>
        <strain evidence="2 3">MAH-14</strain>
    </source>
</reference>
<dbReference type="SUPFAM" id="SSF56925">
    <property type="entry name" value="OMPA-like"/>
    <property type="match status" value="1"/>
</dbReference>
<protein>
    <submittedName>
        <fullName evidence="2">OmpW family protein</fullName>
    </submittedName>
</protein>
<gene>
    <name evidence="2" type="ORF">FIV34_09300</name>
</gene>
<dbReference type="Gene3D" id="2.40.160.20">
    <property type="match status" value="1"/>
</dbReference>
<organism evidence="2 3">
    <name type="scientific">Luteibacter pinisoli</name>
    <dbReference type="NCBI Taxonomy" id="2589080"/>
    <lineage>
        <taxon>Bacteria</taxon>
        <taxon>Pseudomonadati</taxon>
        <taxon>Pseudomonadota</taxon>
        <taxon>Gammaproteobacteria</taxon>
        <taxon>Lysobacterales</taxon>
        <taxon>Rhodanobacteraceae</taxon>
        <taxon>Luteibacter</taxon>
    </lineage>
</organism>
<keyword evidence="1" id="KW-0732">Signal</keyword>
<dbReference type="PANTHER" id="PTHR36920:SF1">
    <property type="entry name" value="OUTER MEMBRANE PROTEIN W"/>
    <property type="match status" value="1"/>
</dbReference>
<feature type="chain" id="PRO_5021393668" evidence="1">
    <location>
        <begin position="22"/>
        <end position="201"/>
    </location>
</feature>
<dbReference type="OrthoDB" id="9807574at2"/>
<dbReference type="GO" id="GO:0055085">
    <property type="term" value="P:transmembrane transport"/>
    <property type="evidence" value="ECO:0007669"/>
    <property type="project" value="TreeGrafter"/>
</dbReference>
<dbReference type="Proteomes" id="UP000316093">
    <property type="component" value="Chromosome"/>
</dbReference>
<evidence type="ECO:0000313" key="3">
    <source>
        <dbReference type="Proteomes" id="UP000316093"/>
    </source>
</evidence>
<feature type="signal peptide" evidence="1">
    <location>
        <begin position="1"/>
        <end position="21"/>
    </location>
</feature>
<dbReference type="InterPro" id="IPR005618">
    <property type="entry name" value="OMPW"/>
</dbReference>
<proteinExistence type="predicted"/>
<keyword evidence="3" id="KW-1185">Reference proteome</keyword>
<dbReference type="GO" id="GO:0019867">
    <property type="term" value="C:outer membrane"/>
    <property type="evidence" value="ECO:0007669"/>
    <property type="project" value="InterPro"/>
</dbReference>
<dbReference type="InterPro" id="IPR011250">
    <property type="entry name" value="OMP/PagP_B-barrel"/>
</dbReference>
<dbReference type="PANTHER" id="PTHR36920">
    <property type="match status" value="1"/>
</dbReference>
<evidence type="ECO:0000256" key="1">
    <source>
        <dbReference type="SAM" id="SignalP"/>
    </source>
</evidence>
<dbReference type="EMBL" id="CP041046">
    <property type="protein sequence ID" value="QDE39387.1"/>
    <property type="molecule type" value="Genomic_DNA"/>
</dbReference>
<sequence>MLHLKTLATAFLLTAPFAAQAADTPWTLHFGAHVVDPKSDTGQLAGIPARVSKSTRPTFSVEYRFAPGWTAELLAALPFQHEVRLDGTRAVSVKQLPPLLGVNYHFMEGAKVSPFIGAGVNYTWFFDKKGRNALQGTHVQMENSWGAAGHAGVDVRLDERWTFTVDARYIDIDSKVKVNGARVGTAHVDPWVYGASVGYRL</sequence>
<evidence type="ECO:0000313" key="2">
    <source>
        <dbReference type="EMBL" id="QDE39387.1"/>
    </source>
</evidence>
<dbReference type="RefSeq" id="WP_139981867.1">
    <property type="nucleotide sequence ID" value="NZ_CP041046.1"/>
</dbReference>
<dbReference type="Pfam" id="PF03922">
    <property type="entry name" value="OmpW"/>
    <property type="match status" value="1"/>
</dbReference>
<dbReference type="AlphaFoldDB" id="A0A4Y5Z2S3"/>
<dbReference type="KEGG" id="lpy:FIV34_09300"/>